<dbReference type="PROSITE" id="PS00198">
    <property type="entry name" value="4FE4S_FER_1"/>
    <property type="match status" value="1"/>
</dbReference>
<comment type="cofactor">
    <cofactor evidence="1">
        <name>FAD</name>
        <dbReference type="ChEBI" id="CHEBI:57692"/>
    </cofactor>
</comment>
<proteinExistence type="inferred from homology"/>
<evidence type="ECO:0000256" key="3">
    <source>
        <dbReference type="ARBA" id="ARBA00022723"/>
    </source>
</evidence>
<dbReference type="PANTHER" id="PTHR43498:SF1">
    <property type="entry name" value="COB--COM HETERODISULFIDE REDUCTASE IRON-SULFUR SUBUNIT A"/>
    <property type="match status" value="1"/>
</dbReference>
<keyword evidence="5" id="KW-0560">Oxidoreductase</keyword>
<dbReference type="EMBL" id="MELI01000098">
    <property type="protein sequence ID" value="OFW32359.1"/>
    <property type="molecule type" value="Genomic_DNA"/>
</dbReference>
<organism evidence="9 10">
    <name type="scientific">Candidatus Aquicultor primus</name>
    <dbReference type="NCBI Taxonomy" id="1797195"/>
    <lineage>
        <taxon>Bacteria</taxon>
        <taxon>Bacillati</taxon>
        <taxon>Actinomycetota</taxon>
        <taxon>Candidatus Aquicultoria</taxon>
        <taxon>Candidatus Aquicultorales</taxon>
        <taxon>Candidatus Aquicultoraceae</taxon>
        <taxon>Candidatus Aquicultor</taxon>
    </lineage>
</organism>
<evidence type="ECO:0000256" key="4">
    <source>
        <dbReference type="ARBA" id="ARBA00022827"/>
    </source>
</evidence>
<accession>A0A1F2UH47</accession>
<comment type="caution">
    <text evidence="9">The sequence shown here is derived from an EMBL/GenBank/DDBJ whole genome shotgun (WGS) entry which is preliminary data.</text>
</comment>
<comment type="similarity">
    <text evidence="2">Belongs to the HdrA family.</text>
</comment>
<dbReference type="Gene3D" id="3.40.50.720">
    <property type="entry name" value="NAD(P)-binding Rossmann-like Domain"/>
    <property type="match status" value="1"/>
</dbReference>
<protein>
    <submittedName>
        <fullName evidence="9">Heterodisulfide reductase subunit A</fullName>
    </submittedName>
</protein>
<evidence type="ECO:0000313" key="10">
    <source>
        <dbReference type="Proteomes" id="UP000178086"/>
    </source>
</evidence>
<feature type="domain" description="4Fe-4S ferredoxin-type" evidence="8">
    <location>
        <begin position="147"/>
        <end position="178"/>
    </location>
</feature>
<dbReference type="SUPFAM" id="SSF54862">
    <property type="entry name" value="4Fe-4S ferredoxins"/>
    <property type="match status" value="1"/>
</dbReference>
<sequence>MSEEKNLGSILVVGGGISGLTTAIEAAEVGYDVYLVEKNPYLGGRVAQLNKYFPKLCPPACGLEINFQRIRKNPKVKYLTMAEVESISGQPGDYDVTVKVKARKVNENCTACNACIEACPVDRLNDFNFGMDSTKAVYLPHQMAFPMRYVIDEKACKGSSCAKCVEACKYDAIDLEMEADTVNFKVGSVVWATGWQPYEASQIDTLGYGKVPNVVTNMMMERLAAGNGPTGGQIQRPSDGKVPETIAFVQCAGSRDENHLAYCSYVCCMASLKQATYILEQNPEAKVYIYYIDLRTPGRYEKFLKTIEANENVVMIKGKVANITADPESGDPVVVAEDILGGGLVRQKVDMVVLATGMQPSTAEKKAPLDFKYDEHGLILEDPQAVGVYATGCAKNPVDVTSGVKDATGAALKAIQTMVRR</sequence>
<evidence type="ECO:0000313" key="9">
    <source>
        <dbReference type="EMBL" id="OFW32359.1"/>
    </source>
</evidence>
<keyword evidence="7" id="KW-0411">Iron-sulfur</keyword>
<gene>
    <name evidence="9" type="ORF">A2074_01860</name>
</gene>
<dbReference type="GO" id="GO:0051536">
    <property type="term" value="F:iron-sulfur cluster binding"/>
    <property type="evidence" value="ECO:0007669"/>
    <property type="project" value="UniProtKB-KW"/>
</dbReference>
<keyword evidence="6" id="KW-0408">Iron</keyword>
<evidence type="ECO:0000256" key="7">
    <source>
        <dbReference type="ARBA" id="ARBA00023014"/>
    </source>
</evidence>
<dbReference type="Pfam" id="PF13450">
    <property type="entry name" value="NAD_binding_8"/>
    <property type="match status" value="1"/>
</dbReference>
<evidence type="ECO:0000256" key="6">
    <source>
        <dbReference type="ARBA" id="ARBA00023004"/>
    </source>
</evidence>
<reference evidence="9 10" key="1">
    <citation type="journal article" date="2016" name="Nat. Commun.">
        <title>Thousands of microbial genomes shed light on interconnected biogeochemical processes in an aquifer system.</title>
        <authorList>
            <person name="Anantharaman K."/>
            <person name="Brown C.T."/>
            <person name="Hug L.A."/>
            <person name="Sharon I."/>
            <person name="Castelle C.J."/>
            <person name="Probst A.J."/>
            <person name="Thomas B.C."/>
            <person name="Singh A."/>
            <person name="Wilkins M.J."/>
            <person name="Karaoz U."/>
            <person name="Brodie E.L."/>
            <person name="Williams K.H."/>
            <person name="Hubbard S.S."/>
            <person name="Banfield J.F."/>
        </authorList>
    </citation>
    <scope>NUCLEOTIDE SEQUENCE [LARGE SCALE GENOMIC DNA]</scope>
</reference>
<dbReference type="Gene3D" id="3.30.70.20">
    <property type="match status" value="1"/>
</dbReference>
<evidence type="ECO:0000259" key="8">
    <source>
        <dbReference type="PROSITE" id="PS51379"/>
    </source>
</evidence>
<dbReference type="Proteomes" id="UP000178086">
    <property type="component" value="Unassembled WGS sequence"/>
</dbReference>
<dbReference type="GO" id="GO:0016491">
    <property type="term" value="F:oxidoreductase activity"/>
    <property type="evidence" value="ECO:0007669"/>
    <property type="project" value="UniProtKB-KW"/>
</dbReference>
<dbReference type="SUPFAM" id="SSF51971">
    <property type="entry name" value="Nucleotide-binding domain"/>
    <property type="match status" value="1"/>
</dbReference>
<name>A0A1F2UH47_9ACTN</name>
<evidence type="ECO:0000256" key="2">
    <source>
        <dbReference type="ARBA" id="ARBA00006561"/>
    </source>
</evidence>
<dbReference type="InterPro" id="IPR017900">
    <property type="entry name" value="4Fe4S_Fe_S_CS"/>
</dbReference>
<keyword evidence="3" id="KW-0479">Metal-binding</keyword>
<dbReference type="InterPro" id="IPR017896">
    <property type="entry name" value="4Fe4S_Fe-S-bd"/>
</dbReference>
<keyword evidence="4" id="KW-0285">Flavoprotein</keyword>
<evidence type="ECO:0000256" key="1">
    <source>
        <dbReference type="ARBA" id="ARBA00001974"/>
    </source>
</evidence>
<evidence type="ECO:0000256" key="5">
    <source>
        <dbReference type="ARBA" id="ARBA00023002"/>
    </source>
</evidence>
<dbReference type="GO" id="GO:0046872">
    <property type="term" value="F:metal ion binding"/>
    <property type="evidence" value="ECO:0007669"/>
    <property type="project" value="UniProtKB-KW"/>
</dbReference>
<keyword evidence="4" id="KW-0274">FAD</keyword>
<dbReference type="PANTHER" id="PTHR43498">
    <property type="entry name" value="FERREDOXIN:COB-COM HETERODISULFIDE REDUCTASE SUBUNIT A"/>
    <property type="match status" value="1"/>
</dbReference>
<dbReference type="InterPro" id="IPR039650">
    <property type="entry name" value="HdrA-like"/>
</dbReference>
<dbReference type="PROSITE" id="PS51379">
    <property type="entry name" value="4FE4S_FER_2"/>
    <property type="match status" value="2"/>
</dbReference>
<dbReference type="AlphaFoldDB" id="A0A1F2UH47"/>
<feature type="domain" description="4Fe-4S ferredoxin-type" evidence="8">
    <location>
        <begin position="101"/>
        <end position="130"/>
    </location>
</feature>
<dbReference type="PRINTS" id="PR00368">
    <property type="entry name" value="FADPNR"/>
</dbReference>